<evidence type="ECO:0000313" key="3">
    <source>
        <dbReference type="EMBL" id="PFH49289.1"/>
    </source>
</evidence>
<accession>A0A2A9NF95</accession>
<dbReference type="STRING" id="703135.A0A2A9NF95"/>
<protein>
    <recommendedName>
        <fullName evidence="5">Mid2 domain-containing protein</fullName>
    </recommendedName>
</protein>
<organism evidence="3 4">
    <name type="scientific">Amanita thiersii Skay4041</name>
    <dbReference type="NCBI Taxonomy" id="703135"/>
    <lineage>
        <taxon>Eukaryota</taxon>
        <taxon>Fungi</taxon>
        <taxon>Dikarya</taxon>
        <taxon>Basidiomycota</taxon>
        <taxon>Agaricomycotina</taxon>
        <taxon>Agaricomycetes</taxon>
        <taxon>Agaricomycetidae</taxon>
        <taxon>Agaricales</taxon>
        <taxon>Pluteineae</taxon>
        <taxon>Amanitaceae</taxon>
        <taxon>Amanita</taxon>
    </lineage>
</organism>
<evidence type="ECO:0000256" key="1">
    <source>
        <dbReference type="SAM" id="MobiDB-lite"/>
    </source>
</evidence>
<dbReference type="Proteomes" id="UP000242287">
    <property type="component" value="Unassembled WGS sequence"/>
</dbReference>
<reference evidence="3 4" key="1">
    <citation type="submission" date="2014-02" db="EMBL/GenBank/DDBJ databases">
        <title>Transposable element dynamics among asymbiotic and ectomycorrhizal Amanita fungi.</title>
        <authorList>
            <consortium name="DOE Joint Genome Institute"/>
            <person name="Hess J."/>
            <person name="Skrede I."/>
            <person name="Wolfe B."/>
            <person name="LaButti K."/>
            <person name="Ohm R.A."/>
            <person name="Grigoriev I.V."/>
            <person name="Pringle A."/>
        </authorList>
    </citation>
    <scope>NUCLEOTIDE SEQUENCE [LARGE SCALE GENOMIC DNA]</scope>
    <source>
        <strain evidence="3 4">SKay4041</strain>
    </source>
</reference>
<dbReference type="AlphaFoldDB" id="A0A2A9NF95"/>
<keyword evidence="4" id="KW-1185">Reference proteome</keyword>
<keyword evidence="2" id="KW-1133">Transmembrane helix</keyword>
<name>A0A2A9NF95_9AGAR</name>
<proteinExistence type="predicted"/>
<dbReference type="EMBL" id="KZ302034">
    <property type="protein sequence ID" value="PFH49289.1"/>
    <property type="molecule type" value="Genomic_DNA"/>
</dbReference>
<evidence type="ECO:0000313" key="4">
    <source>
        <dbReference type="Proteomes" id="UP000242287"/>
    </source>
</evidence>
<evidence type="ECO:0000256" key="2">
    <source>
        <dbReference type="SAM" id="Phobius"/>
    </source>
</evidence>
<keyword evidence="2" id="KW-0812">Transmembrane</keyword>
<keyword evidence="2" id="KW-0472">Membrane</keyword>
<feature type="transmembrane region" description="Helical" evidence="2">
    <location>
        <begin position="100"/>
        <end position="124"/>
    </location>
</feature>
<sequence length="366" mass="39226">MRAWLGTAINPPSISMFNDYKKGAQLAIDIPEPTPAVTVSGIGAFATASPSNLSIQPTLTSSVLASSSSVPAVVASSSTSSLLNMPTTSPTPHRTINQGAIIGAAVAGGLVVAILLGLIGCCIYKRRLRKSNRESDFFRYRVGPYSRPAEVSASSTPMESSTQVLTEGNKITRAPSIALYSAVPRSNSPPIGPSNATNTMSAVGHQNIRRNKSYELQSHSISRSQPHVPDIRIAYTETDSSKGDSRLQRQISLDQSTIRAQRVDRHNIPQSQLRPNRPAESAANSVPEHDAGRLDVEFIAREVAARLLNTFPSHLDYSAPAIDQSPPIMDPVLSPLRRQNHTASYSVDSLVGISNVPAPPPQYHPN</sequence>
<evidence type="ECO:0008006" key="5">
    <source>
        <dbReference type="Google" id="ProtNLM"/>
    </source>
</evidence>
<gene>
    <name evidence="3" type="ORF">AMATHDRAFT_5044</name>
</gene>
<feature type="region of interest" description="Disordered" evidence="1">
    <location>
        <begin position="264"/>
        <end position="288"/>
    </location>
</feature>